<dbReference type="Proteomes" id="UP000003953">
    <property type="component" value="Unassembled WGS sequence"/>
</dbReference>
<protein>
    <recommendedName>
        <fullName evidence="3">Toxin-antitoxin system, toxin component, RelE family</fullName>
    </recommendedName>
</protein>
<organism evidence="1 2">
    <name type="scientific">Helicobacter pullorum MIT 98-5489</name>
    <dbReference type="NCBI Taxonomy" id="537972"/>
    <lineage>
        <taxon>Bacteria</taxon>
        <taxon>Pseudomonadati</taxon>
        <taxon>Campylobacterota</taxon>
        <taxon>Epsilonproteobacteria</taxon>
        <taxon>Campylobacterales</taxon>
        <taxon>Helicobacteraceae</taxon>
        <taxon>Helicobacter</taxon>
    </lineage>
</organism>
<dbReference type="EMBL" id="DS990443">
    <property type="protein sequence ID" value="EEQ63570.1"/>
    <property type="molecule type" value="Genomic_DNA"/>
</dbReference>
<reference evidence="2" key="1">
    <citation type="journal article" date="2014" name="Genome Announc.">
        <title>Draft genome sequences of six enterohepatic helicobacter species isolated from humans and one from rhesus macaques.</title>
        <authorList>
            <person name="Shen Z."/>
            <person name="Sheh A."/>
            <person name="Young S.K."/>
            <person name="Abouelliel A."/>
            <person name="Ward D.V."/>
            <person name="Earl A.M."/>
            <person name="Fox J.G."/>
        </authorList>
    </citation>
    <scope>NUCLEOTIDE SEQUENCE [LARGE SCALE GENOMIC DNA]</scope>
    <source>
        <strain evidence="2">MIT 98-5489</strain>
    </source>
</reference>
<name>C5EZX6_9HELI</name>
<proteinExistence type="predicted"/>
<evidence type="ECO:0000313" key="2">
    <source>
        <dbReference type="Proteomes" id="UP000003953"/>
    </source>
</evidence>
<accession>C5EZX6</accession>
<keyword evidence="2" id="KW-1185">Reference proteome</keyword>
<evidence type="ECO:0008006" key="3">
    <source>
        <dbReference type="Google" id="ProtNLM"/>
    </source>
</evidence>
<evidence type="ECO:0000313" key="1">
    <source>
        <dbReference type="EMBL" id="EEQ63570.1"/>
    </source>
</evidence>
<dbReference type="AlphaFoldDB" id="C5EZX6"/>
<sequence length="50" mass="5910">MMIFDVKFKKSIEKEIKKLEKLNPKVADKIIYFIFSHLASSQKPQKRNGN</sequence>
<gene>
    <name evidence="1" type="ORF">HPMG_01027</name>
</gene>
<dbReference type="HOGENOM" id="CLU_3118548_0_0_7"/>